<proteinExistence type="predicted"/>
<organism evidence="1">
    <name type="scientific">Triticum aestivum</name>
    <name type="common">Wheat</name>
    <dbReference type="NCBI Taxonomy" id="4565"/>
    <lineage>
        <taxon>Eukaryota</taxon>
        <taxon>Viridiplantae</taxon>
        <taxon>Streptophyta</taxon>
        <taxon>Embryophyta</taxon>
        <taxon>Tracheophyta</taxon>
        <taxon>Spermatophyta</taxon>
        <taxon>Magnoliopsida</taxon>
        <taxon>Liliopsida</taxon>
        <taxon>Poales</taxon>
        <taxon>Poaceae</taxon>
        <taxon>BOP clade</taxon>
        <taxon>Pooideae</taxon>
        <taxon>Triticodae</taxon>
        <taxon>Triticeae</taxon>
        <taxon>Triticinae</taxon>
        <taxon>Triticum</taxon>
    </lineage>
</organism>
<dbReference type="Gramene" id="TraesLDM5B03G02974920.1">
    <property type="protein sequence ID" value="TraesLDM5B03G02974920.1.CDS1"/>
    <property type="gene ID" value="TraesLDM5B03G02974920"/>
</dbReference>
<keyword evidence="2" id="KW-1185">Reference proteome</keyword>
<dbReference type="AlphaFoldDB" id="A0A3B6LU73"/>
<dbReference type="Gramene" id="TraesPARA_EIv1.0_1730220.1">
    <property type="protein sequence ID" value="TraesPARA_EIv1.0_1730220.1.CDS1"/>
    <property type="gene ID" value="TraesPARA_EIv1.0_1730220"/>
</dbReference>
<dbReference type="Gramene" id="TraesCAD_scaffold_009165_01G000600.1">
    <property type="protein sequence ID" value="TraesCAD_scaffold_009165_01G000600.1"/>
    <property type="gene ID" value="TraesCAD_scaffold_009165_01G000600"/>
</dbReference>
<dbReference type="Gramene" id="TraesROB_scaffold_002656_01G000400.1">
    <property type="protein sequence ID" value="TraesROB_scaffold_002656_01G000400.1"/>
    <property type="gene ID" value="TraesROB_scaffold_002656_01G000400"/>
</dbReference>
<dbReference type="Gramene" id="TraesRN5B0101009300.1">
    <property type="protein sequence ID" value="TraesRN5B0101009300.1"/>
    <property type="gene ID" value="TraesRN5B0101009300"/>
</dbReference>
<reference evidence="1" key="1">
    <citation type="submission" date="2018-08" db="EMBL/GenBank/DDBJ databases">
        <authorList>
            <person name="Rossello M."/>
        </authorList>
    </citation>
    <scope>NUCLEOTIDE SEQUENCE [LARGE SCALE GENOMIC DNA]</scope>
    <source>
        <strain evidence="1">cv. Chinese Spring</strain>
    </source>
</reference>
<dbReference type="Proteomes" id="UP000019116">
    <property type="component" value="Chromosome 5B"/>
</dbReference>
<evidence type="ECO:0000313" key="2">
    <source>
        <dbReference type="Proteomes" id="UP000019116"/>
    </source>
</evidence>
<evidence type="ECO:0000313" key="1">
    <source>
        <dbReference type="EnsemblPlants" id="TraesCS5B02G421400.1.cds1"/>
    </source>
</evidence>
<dbReference type="Gramene" id="TraesWEE_scaffold_015013_01G000400.1">
    <property type="protein sequence ID" value="TraesWEE_scaffold_015013_01G000400.1"/>
    <property type="gene ID" value="TraesWEE_scaffold_015013_01G000400"/>
</dbReference>
<reference evidence="1" key="2">
    <citation type="submission" date="2018-10" db="UniProtKB">
        <authorList>
            <consortium name="EnsemblPlants"/>
        </authorList>
    </citation>
    <scope>IDENTIFICATION</scope>
</reference>
<dbReference type="Gramene" id="TraesCS5B03G1040100.1">
    <property type="protein sequence ID" value="TraesCS5B03G1040100.1.CDS1"/>
    <property type="gene ID" value="TraesCS5B03G1040100"/>
</dbReference>
<dbReference type="EnsemblPlants" id="TraesCS5B02G421400.1">
    <property type="protein sequence ID" value="TraesCS5B02G421400.1.cds1"/>
    <property type="gene ID" value="TraesCS5B02G421400"/>
</dbReference>
<accession>A0A3B6LU73</accession>
<dbReference type="Gramene" id="TraesCLE_scaffold_053534_01G000500.1">
    <property type="protein sequence ID" value="TraesCLE_scaffold_053534_01G000500.1"/>
    <property type="gene ID" value="TraesCLE_scaffold_053534_01G000500"/>
</dbReference>
<protein>
    <submittedName>
        <fullName evidence="1">Uncharacterized protein</fullName>
    </submittedName>
</protein>
<dbReference type="Gramene" id="TraesCS5B02G421400.1">
    <property type="protein sequence ID" value="TraesCS5B02G421400.1.cds1"/>
    <property type="gene ID" value="TraesCS5B02G421400"/>
</dbReference>
<sequence length="46" mass="5322">MFRVLYEKMSHFCANYGKIGDVADQCGNGVHDPKKFQFSDFMMVQT</sequence>
<name>A0A3B6LU73_WHEAT</name>